<reference evidence="2" key="1">
    <citation type="submission" date="2024-01" db="EMBL/GenBank/DDBJ databases">
        <title>GRCr8: a new rat reference genome assembly contstructed from accurate long reads and long range scaffolding.</title>
        <authorList>
            <person name="Doris P.A."/>
            <person name="Kalbfleisch T."/>
            <person name="Li K."/>
            <person name="Howe K."/>
            <person name="Wood J."/>
        </authorList>
    </citation>
    <scope>NUCLEOTIDE SEQUENCE [LARGE SCALE GENOMIC DNA]</scope>
    <source>
        <strain evidence="2">Brown Norway</strain>
    </source>
</reference>
<name>A0ABK0L3L5_RAT</name>
<dbReference type="Ensembl" id="ENSRNOT00000157167.1">
    <property type="protein sequence ID" value="ENSRNOP00000103940.1"/>
    <property type="gene ID" value="ENSRNOG00000059750.3"/>
</dbReference>
<gene>
    <name evidence="2" type="primary">C2h1orf54</name>
</gene>
<dbReference type="PANTHER" id="PTHR37870:SF1">
    <property type="entry name" value="CHROMOSOME 2 C1ORF54 HOMOLOG"/>
    <property type="match status" value="1"/>
</dbReference>
<dbReference type="Proteomes" id="UP000002494">
    <property type="component" value="Chromosome 2"/>
</dbReference>
<feature type="compositionally biased region" description="Low complexity" evidence="1">
    <location>
        <begin position="157"/>
        <end position="185"/>
    </location>
</feature>
<evidence type="ECO:0000256" key="1">
    <source>
        <dbReference type="SAM" id="MobiDB-lite"/>
    </source>
</evidence>
<proteinExistence type="predicted"/>
<organism evidence="2 3">
    <name type="scientific">Rattus norvegicus</name>
    <name type="common">Rat</name>
    <dbReference type="NCBI Taxonomy" id="10116"/>
    <lineage>
        <taxon>Eukaryota</taxon>
        <taxon>Metazoa</taxon>
        <taxon>Chordata</taxon>
        <taxon>Craniata</taxon>
        <taxon>Vertebrata</taxon>
        <taxon>Euteleostomi</taxon>
        <taxon>Mammalia</taxon>
        <taxon>Eutheria</taxon>
        <taxon>Euarchontoglires</taxon>
        <taxon>Glires</taxon>
        <taxon>Rodentia</taxon>
        <taxon>Myomorpha</taxon>
        <taxon>Muroidea</taxon>
        <taxon>Muridae</taxon>
        <taxon>Murinae</taxon>
        <taxon>Rattus</taxon>
    </lineage>
</organism>
<reference evidence="2" key="2">
    <citation type="submission" date="2025-08" db="UniProtKB">
        <authorList>
            <consortium name="Ensembl"/>
        </authorList>
    </citation>
    <scope>IDENTIFICATION</scope>
    <source>
        <strain evidence="2">Brown Norway</strain>
    </source>
</reference>
<evidence type="ECO:0000313" key="3">
    <source>
        <dbReference type="Proteomes" id="UP000002494"/>
    </source>
</evidence>
<reference evidence="2" key="3">
    <citation type="submission" date="2025-09" db="UniProtKB">
        <authorList>
            <consortium name="Ensembl"/>
        </authorList>
    </citation>
    <scope>IDENTIFICATION</scope>
    <source>
        <strain evidence="2">Brown Norway</strain>
    </source>
</reference>
<sequence>MVHKHCFHPPDRTGREEALFIYSLKKKSSPFPSHSHSDKKDHVPLGVKSNPAWQCDSAKSRMDVLFIALLVAPLVLGQEYEDEEQLEEVDYYQVSYYYYTVTPNYDDFNVNFTVDYSAFESEDRLNSLNEEVTTTEAVETSASSYSLHTEPVDHQNPVTTKPVTMKPVTTKPVTTKQVTTKQVTTESSPDQNDAISALQSPVSCLLLWILLQGGVHFM</sequence>
<dbReference type="PANTHER" id="PTHR37870">
    <property type="entry name" value="CHROMOSOME 1 OPEN READING FRAME 54"/>
    <property type="match status" value="1"/>
</dbReference>
<dbReference type="InterPro" id="IPR027957">
    <property type="entry name" value="DUF4634"/>
</dbReference>
<dbReference type="RGD" id="41092593">
    <property type="gene designation" value="C2h1orf54"/>
</dbReference>
<dbReference type="Pfam" id="PF15465">
    <property type="entry name" value="DUF4634"/>
    <property type="match status" value="1"/>
</dbReference>
<feature type="region of interest" description="Disordered" evidence="1">
    <location>
        <begin position="141"/>
        <end position="192"/>
    </location>
</feature>
<protein>
    <submittedName>
        <fullName evidence="2">Similar to human chromosome 1 open reading frame 54</fullName>
    </submittedName>
</protein>
<accession>A0ABK0L3L5</accession>
<dbReference type="GeneTree" id="ENSGT00390000003103"/>
<dbReference type="RefSeq" id="XP_063137275.1">
    <property type="nucleotide sequence ID" value="XM_063281205.1"/>
</dbReference>
<keyword evidence="3" id="KW-1185">Reference proteome</keyword>
<evidence type="ECO:0000313" key="2">
    <source>
        <dbReference type="Ensembl" id="ENSRNOP00000103940.1"/>
    </source>
</evidence>
<dbReference type="GeneID" id="120093057"/>